<organism evidence="1 2">
    <name type="scientific">Cardiocondyla obscurior</name>
    <dbReference type="NCBI Taxonomy" id="286306"/>
    <lineage>
        <taxon>Eukaryota</taxon>
        <taxon>Metazoa</taxon>
        <taxon>Ecdysozoa</taxon>
        <taxon>Arthropoda</taxon>
        <taxon>Hexapoda</taxon>
        <taxon>Insecta</taxon>
        <taxon>Pterygota</taxon>
        <taxon>Neoptera</taxon>
        <taxon>Endopterygota</taxon>
        <taxon>Hymenoptera</taxon>
        <taxon>Apocrita</taxon>
        <taxon>Aculeata</taxon>
        <taxon>Formicoidea</taxon>
        <taxon>Formicidae</taxon>
        <taxon>Myrmicinae</taxon>
        <taxon>Cardiocondyla</taxon>
    </lineage>
</organism>
<evidence type="ECO:0000313" key="2">
    <source>
        <dbReference type="Proteomes" id="UP001430953"/>
    </source>
</evidence>
<comment type="caution">
    <text evidence="1">The sequence shown here is derived from an EMBL/GenBank/DDBJ whole genome shotgun (WGS) entry which is preliminary data.</text>
</comment>
<proteinExistence type="predicted"/>
<gene>
    <name evidence="1" type="ORF">PUN28_013334</name>
</gene>
<protein>
    <submittedName>
        <fullName evidence="1">Uncharacterized protein</fullName>
    </submittedName>
</protein>
<reference evidence="1 2" key="1">
    <citation type="submission" date="2023-03" db="EMBL/GenBank/DDBJ databases">
        <title>High recombination rates correlate with genetic variation in Cardiocondyla obscurior ants.</title>
        <authorList>
            <person name="Errbii M."/>
        </authorList>
    </citation>
    <scope>NUCLEOTIDE SEQUENCE [LARGE SCALE GENOMIC DNA]</scope>
    <source>
        <strain evidence="1">Alpha-2009</strain>
        <tissue evidence="1">Whole body</tissue>
    </source>
</reference>
<dbReference type="Proteomes" id="UP001430953">
    <property type="component" value="Unassembled WGS sequence"/>
</dbReference>
<accession>A0AAW2FAP2</accession>
<name>A0AAW2FAP2_9HYME</name>
<keyword evidence="2" id="KW-1185">Reference proteome</keyword>
<dbReference type="AlphaFoldDB" id="A0AAW2FAP2"/>
<sequence>MTLNFALYRNHCLVSRSRILRSVVDYPASVQSAPKDVTSHLRGGAGPGRASCLGGATYSHQNSTTPLKLTQIDIVVVTSLYNFAACGSYW</sequence>
<dbReference type="EMBL" id="JADYXP020000013">
    <property type="protein sequence ID" value="KAL0112039.1"/>
    <property type="molecule type" value="Genomic_DNA"/>
</dbReference>
<evidence type="ECO:0000313" key="1">
    <source>
        <dbReference type="EMBL" id="KAL0112039.1"/>
    </source>
</evidence>